<accession>A0A2Z5G0A5</accession>
<evidence type="ECO:0000256" key="1">
    <source>
        <dbReference type="SAM" id="MobiDB-lite"/>
    </source>
</evidence>
<dbReference type="Proteomes" id="UP000253606">
    <property type="component" value="Chromosome"/>
</dbReference>
<proteinExistence type="predicted"/>
<dbReference type="KEGG" id="abas:ACPOL_3135"/>
<gene>
    <name evidence="2" type="ORF">ACPOL_3135</name>
</gene>
<reference evidence="2 3" key="1">
    <citation type="journal article" date="2018" name="Front. Microbiol.">
        <title>Hydrolytic Capabilities as a Key to Environmental Success: Chitinolytic and Cellulolytic Acidobacteria From Acidic Sub-arctic Soils and Boreal Peatlands.</title>
        <authorList>
            <person name="Belova S.E."/>
            <person name="Ravin N.V."/>
            <person name="Pankratov T.A."/>
            <person name="Rakitin A.L."/>
            <person name="Ivanova A.A."/>
            <person name="Beletsky A.V."/>
            <person name="Mardanov A.V."/>
            <person name="Sinninghe Damste J.S."/>
            <person name="Dedysh S.N."/>
        </authorList>
    </citation>
    <scope>NUCLEOTIDE SEQUENCE [LARGE SCALE GENOMIC DNA]</scope>
    <source>
        <strain evidence="2 3">SBC82</strain>
    </source>
</reference>
<feature type="region of interest" description="Disordered" evidence="1">
    <location>
        <begin position="1"/>
        <end position="23"/>
    </location>
</feature>
<name>A0A2Z5G0A5_9BACT</name>
<dbReference type="AlphaFoldDB" id="A0A2Z5G0A5"/>
<dbReference type="EMBL" id="CP030840">
    <property type="protein sequence ID" value="AXC12430.1"/>
    <property type="molecule type" value="Genomic_DNA"/>
</dbReference>
<evidence type="ECO:0000313" key="3">
    <source>
        <dbReference type="Proteomes" id="UP000253606"/>
    </source>
</evidence>
<keyword evidence="3" id="KW-1185">Reference proteome</keyword>
<sequence length="57" mass="6276">MHQIAVHADRLCTSGPNKNKSPQFFSQTGERMGLALGQEANATGMYIESLLRRVEAN</sequence>
<evidence type="ECO:0000313" key="2">
    <source>
        <dbReference type="EMBL" id="AXC12430.1"/>
    </source>
</evidence>
<feature type="compositionally biased region" description="Polar residues" evidence="1">
    <location>
        <begin position="14"/>
        <end position="23"/>
    </location>
</feature>
<protein>
    <submittedName>
        <fullName evidence="2">Uncharacterized protein</fullName>
    </submittedName>
</protein>
<organism evidence="2 3">
    <name type="scientific">Acidisarcina polymorpha</name>
    <dbReference type="NCBI Taxonomy" id="2211140"/>
    <lineage>
        <taxon>Bacteria</taxon>
        <taxon>Pseudomonadati</taxon>
        <taxon>Acidobacteriota</taxon>
        <taxon>Terriglobia</taxon>
        <taxon>Terriglobales</taxon>
        <taxon>Acidobacteriaceae</taxon>
        <taxon>Acidisarcina</taxon>
    </lineage>
</organism>